<name>A0A5M8P2F0_9BACT</name>
<evidence type="ECO:0000313" key="9">
    <source>
        <dbReference type="EMBL" id="KAA6302645.1"/>
    </source>
</evidence>
<evidence type="ECO:0000256" key="6">
    <source>
        <dbReference type="ARBA" id="ARBA00023295"/>
    </source>
</evidence>
<evidence type="ECO:0000256" key="4">
    <source>
        <dbReference type="ARBA" id="ARBA00022729"/>
    </source>
</evidence>
<evidence type="ECO:0000256" key="5">
    <source>
        <dbReference type="ARBA" id="ARBA00022801"/>
    </source>
</evidence>
<dbReference type="Pfam" id="PF01120">
    <property type="entry name" value="Alpha_L_fucos"/>
    <property type="match status" value="1"/>
</dbReference>
<dbReference type="InterPro" id="IPR057739">
    <property type="entry name" value="Glyco_hydro_29_N"/>
</dbReference>
<dbReference type="GO" id="GO:0006004">
    <property type="term" value="P:fucose metabolic process"/>
    <property type="evidence" value="ECO:0007669"/>
    <property type="project" value="InterPro"/>
</dbReference>
<dbReference type="GO" id="GO:0005764">
    <property type="term" value="C:lysosome"/>
    <property type="evidence" value="ECO:0007669"/>
    <property type="project" value="TreeGrafter"/>
</dbReference>
<accession>A0A5M8P2F0</accession>
<dbReference type="EMBL" id="SNRX01000006">
    <property type="protein sequence ID" value="KAA6302645.1"/>
    <property type="molecule type" value="Genomic_DNA"/>
</dbReference>
<feature type="chain" id="PRO_5024467797" description="alpha-L-fucosidase" evidence="7">
    <location>
        <begin position="23"/>
        <end position="495"/>
    </location>
</feature>
<dbReference type="PANTHER" id="PTHR10030">
    <property type="entry name" value="ALPHA-L-FUCOSIDASE"/>
    <property type="match status" value="1"/>
</dbReference>
<organism evidence="9 10">
    <name type="scientific">Candidatus Ordinivivax streblomastigis</name>
    <dbReference type="NCBI Taxonomy" id="2540710"/>
    <lineage>
        <taxon>Bacteria</taxon>
        <taxon>Pseudomonadati</taxon>
        <taxon>Bacteroidota</taxon>
        <taxon>Bacteroidia</taxon>
        <taxon>Bacteroidales</taxon>
        <taxon>Candidatus Ordinivivax</taxon>
    </lineage>
</organism>
<evidence type="ECO:0000256" key="7">
    <source>
        <dbReference type="SAM" id="SignalP"/>
    </source>
</evidence>
<dbReference type="InterPro" id="IPR016286">
    <property type="entry name" value="FUC_metazoa-typ"/>
</dbReference>
<dbReference type="InterPro" id="IPR017853">
    <property type="entry name" value="GH"/>
</dbReference>
<keyword evidence="6" id="KW-0326">Glycosidase</keyword>
<dbReference type="PIRSF" id="PIRSF001092">
    <property type="entry name" value="Alpha-L-fucosidase"/>
    <property type="match status" value="1"/>
</dbReference>
<sequence>MKRKISLLLLLFAFIFTAPNFAQSVNKERTPLEHGAHRLGKRTDAAMQHWRKYGLGQFIHWGVYAIPGGQWDGKNYMGAAEWIRSWSGMPKQDYDNLYKQFNPVDFDAAKWAKQAKQMGAKYLIFTTKHHDGFCMWPSNYTDYTVANTPYKKDIVKALVDAYTAEGIDVYLYFSIIDWNQPGYRSVVKTERDKAEYEQFKQFTRNQLIELLTNYPQVKGLWFDGSWDKAWIEQAAWVDALGEELRTIRPGLIIGSRFRADDTGKRHVDANGDLIDDYDQRFERNLPANLKEVGGNDWECVMTIPENQWGYHRDWSWSYVKTSDDLIEMMAKTRSLDGNFVINFGPDGKGNIRKEESDIAKSIGQWLSINGDAVYDVQHSLLEKQDWGYSTQKDHKIYLTVFNKPANNLVRVKLPKSKTEGMIYVIGKAQFLLNQQAARIKGNGKPATYFRDKFGNSYYDIILPKAVQKCTQAFVIELELKEIDKKDLDNYQQAII</sequence>
<evidence type="ECO:0000256" key="1">
    <source>
        <dbReference type="ARBA" id="ARBA00004071"/>
    </source>
</evidence>
<dbReference type="EC" id="3.2.1.51" evidence="3"/>
<reference evidence="9 10" key="1">
    <citation type="submission" date="2019-03" db="EMBL/GenBank/DDBJ databases">
        <title>Single cell metagenomics reveals metabolic interactions within the superorganism composed of flagellate Streblomastix strix and complex community of Bacteroidetes bacteria on its surface.</title>
        <authorList>
            <person name="Treitli S.C."/>
            <person name="Kolisko M."/>
            <person name="Husnik F."/>
            <person name="Keeling P."/>
            <person name="Hampl V."/>
        </authorList>
    </citation>
    <scope>NUCLEOTIDE SEQUENCE [LARGE SCALE GENOMIC DNA]</scope>
    <source>
        <strain evidence="9">St1</strain>
    </source>
</reference>
<comment type="caution">
    <text evidence="9">The sequence shown here is derived from an EMBL/GenBank/DDBJ whole genome shotgun (WGS) entry which is preliminary data.</text>
</comment>
<dbReference type="Gene3D" id="3.20.20.80">
    <property type="entry name" value="Glycosidases"/>
    <property type="match status" value="1"/>
</dbReference>
<evidence type="ECO:0000313" key="10">
    <source>
        <dbReference type="Proteomes" id="UP000324575"/>
    </source>
</evidence>
<dbReference type="PRINTS" id="PR00741">
    <property type="entry name" value="GLHYDRLASE29"/>
</dbReference>
<dbReference type="InterPro" id="IPR000933">
    <property type="entry name" value="Glyco_hydro_29"/>
</dbReference>
<evidence type="ECO:0000256" key="3">
    <source>
        <dbReference type="ARBA" id="ARBA00012662"/>
    </source>
</evidence>
<feature type="domain" description="Glycoside hydrolase family 29 N-terminal" evidence="8">
    <location>
        <begin position="45"/>
        <end position="371"/>
    </location>
</feature>
<dbReference type="GO" id="GO:0016139">
    <property type="term" value="P:glycoside catabolic process"/>
    <property type="evidence" value="ECO:0007669"/>
    <property type="project" value="TreeGrafter"/>
</dbReference>
<dbReference type="Proteomes" id="UP000324575">
    <property type="component" value="Unassembled WGS sequence"/>
</dbReference>
<dbReference type="InterPro" id="IPR013780">
    <property type="entry name" value="Glyco_hydro_b"/>
</dbReference>
<dbReference type="PANTHER" id="PTHR10030:SF37">
    <property type="entry name" value="ALPHA-L-FUCOSIDASE-RELATED"/>
    <property type="match status" value="1"/>
</dbReference>
<evidence type="ECO:0000259" key="8">
    <source>
        <dbReference type="Pfam" id="PF01120"/>
    </source>
</evidence>
<gene>
    <name evidence="9" type="ORF">EZS26_001152</name>
</gene>
<feature type="signal peptide" evidence="7">
    <location>
        <begin position="1"/>
        <end position="22"/>
    </location>
</feature>
<dbReference type="SUPFAM" id="SSF51445">
    <property type="entry name" value="(Trans)glycosidases"/>
    <property type="match status" value="1"/>
</dbReference>
<proteinExistence type="inferred from homology"/>
<dbReference type="AlphaFoldDB" id="A0A5M8P2F0"/>
<dbReference type="SMART" id="SM00812">
    <property type="entry name" value="Alpha_L_fucos"/>
    <property type="match status" value="1"/>
</dbReference>
<comment type="similarity">
    <text evidence="2">Belongs to the glycosyl hydrolase 29 family.</text>
</comment>
<dbReference type="GO" id="GO:0004560">
    <property type="term" value="F:alpha-L-fucosidase activity"/>
    <property type="evidence" value="ECO:0007669"/>
    <property type="project" value="InterPro"/>
</dbReference>
<keyword evidence="4 7" id="KW-0732">Signal</keyword>
<protein>
    <recommendedName>
        <fullName evidence="3">alpha-L-fucosidase</fullName>
        <ecNumber evidence="3">3.2.1.51</ecNumber>
    </recommendedName>
</protein>
<comment type="function">
    <text evidence="1">Alpha-L-fucosidase is responsible for hydrolyzing the alpha-1,6-linked fucose joined to the reducing-end N-acetylglucosamine of the carbohydrate moieties of glycoproteins.</text>
</comment>
<evidence type="ECO:0000256" key="2">
    <source>
        <dbReference type="ARBA" id="ARBA00007951"/>
    </source>
</evidence>
<dbReference type="Gene3D" id="2.60.40.1180">
    <property type="entry name" value="Golgi alpha-mannosidase II"/>
    <property type="match status" value="1"/>
</dbReference>
<keyword evidence="5" id="KW-0378">Hydrolase</keyword>